<proteinExistence type="inferred from homology"/>
<accession>A0A167Y2W5</accession>
<evidence type="ECO:0000313" key="13">
    <source>
        <dbReference type="Proteomes" id="UP000078544"/>
    </source>
</evidence>
<evidence type="ECO:0000256" key="4">
    <source>
        <dbReference type="ARBA" id="ARBA00022927"/>
    </source>
</evidence>
<organism evidence="12 13">
    <name type="scientific">Moelleriella libera RCEF 2490</name>
    <dbReference type="NCBI Taxonomy" id="1081109"/>
    <lineage>
        <taxon>Eukaryota</taxon>
        <taxon>Fungi</taxon>
        <taxon>Dikarya</taxon>
        <taxon>Ascomycota</taxon>
        <taxon>Pezizomycotina</taxon>
        <taxon>Sordariomycetes</taxon>
        <taxon>Hypocreomycetidae</taxon>
        <taxon>Hypocreales</taxon>
        <taxon>Clavicipitaceae</taxon>
        <taxon>Moelleriella</taxon>
    </lineage>
</organism>
<evidence type="ECO:0000256" key="7">
    <source>
        <dbReference type="ARBA" id="ARBA00023136"/>
    </source>
</evidence>
<feature type="domain" description="FCP1 homology" evidence="11">
    <location>
        <begin position="298"/>
        <end position="440"/>
    </location>
</feature>
<feature type="compositionally biased region" description="Basic and acidic residues" evidence="9">
    <location>
        <begin position="160"/>
        <end position="170"/>
    </location>
</feature>
<dbReference type="Pfam" id="PF03031">
    <property type="entry name" value="NIF"/>
    <property type="match status" value="1"/>
</dbReference>
<feature type="compositionally biased region" description="Polar residues" evidence="9">
    <location>
        <begin position="88"/>
        <end position="100"/>
    </location>
</feature>
<evidence type="ECO:0000256" key="8">
    <source>
        <dbReference type="ARBA" id="ARBA00037847"/>
    </source>
</evidence>
<dbReference type="GO" id="GO:0012505">
    <property type="term" value="C:endomembrane system"/>
    <property type="evidence" value="ECO:0007669"/>
    <property type="project" value="UniProtKB-SubCell"/>
</dbReference>
<dbReference type="SUPFAM" id="SSF56784">
    <property type="entry name" value="HAD-like"/>
    <property type="match status" value="1"/>
</dbReference>
<comment type="similarity">
    <text evidence="1">Belongs to the SEC61-beta family.</text>
</comment>
<feature type="compositionally biased region" description="Basic and acidic residues" evidence="9">
    <location>
        <begin position="54"/>
        <end position="72"/>
    </location>
</feature>
<feature type="compositionally biased region" description="Polar residues" evidence="9">
    <location>
        <begin position="180"/>
        <end position="191"/>
    </location>
</feature>
<dbReference type="EMBL" id="AZGY01000020">
    <property type="protein sequence ID" value="KZZ90798.1"/>
    <property type="molecule type" value="Genomic_DNA"/>
</dbReference>
<dbReference type="Gene3D" id="3.40.50.1000">
    <property type="entry name" value="HAD superfamily/HAD-like"/>
    <property type="match status" value="2"/>
</dbReference>
<dbReference type="CDD" id="cd07521">
    <property type="entry name" value="HAD_FCP1-like"/>
    <property type="match status" value="1"/>
</dbReference>
<feature type="region of interest" description="Disordered" evidence="9">
    <location>
        <begin position="445"/>
        <end position="513"/>
    </location>
</feature>
<keyword evidence="5 10" id="KW-1133">Transmembrane helix</keyword>
<feature type="region of interest" description="Disordered" evidence="9">
    <location>
        <begin position="1"/>
        <end position="285"/>
    </location>
</feature>
<evidence type="ECO:0000256" key="6">
    <source>
        <dbReference type="ARBA" id="ARBA00023010"/>
    </source>
</evidence>
<dbReference type="OrthoDB" id="277011at2759"/>
<dbReference type="InterPro" id="IPR023214">
    <property type="entry name" value="HAD_sf"/>
</dbReference>
<dbReference type="Proteomes" id="UP000078544">
    <property type="component" value="Unassembled WGS sequence"/>
</dbReference>
<dbReference type="InterPro" id="IPR004274">
    <property type="entry name" value="FCP1_dom"/>
</dbReference>
<evidence type="ECO:0000256" key="5">
    <source>
        <dbReference type="ARBA" id="ARBA00022989"/>
    </source>
</evidence>
<dbReference type="SMART" id="SM00577">
    <property type="entry name" value="CPDc"/>
    <property type="match status" value="1"/>
</dbReference>
<dbReference type="InterPro" id="IPR036412">
    <property type="entry name" value="HAD-like_sf"/>
</dbReference>
<protein>
    <submittedName>
        <fullName evidence="12">Plasma membrane phosphatase required for sodium stress response</fullName>
    </submittedName>
</protein>
<dbReference type="PANTHER" id="PTHR12210">
    <property type="entry name" value="DULLARD PROTEIN PHOSPHATASE"/>
    <property type="match status" value="1"/>
</dbReference>
<reference evidence="12 13" key="1">
    <citation type="journal article" date="2016" name="Genome Biol. Evol.">
        <title>Divergent and convergent evolution of fungal pathogenicity.</title>
        <authorList>
            <person name="Shang Y."/>
            <person name="Xiao G."/>
            <person name="Zheng P."/>
            <person name="Cen K."/>
            <person name="Zhan S."/>
            <person name="Wang C."/>
        </authorList>
    </citation>
    <scope>NUCLEOTIDE SEQUENCE [LARGE SCALE GENOMIC DNA]</scope>
    <source>
        <strain evidence="12 13">RCEF 2490</strain>
    </source>
</reference>
<evidence type="ECO:0000256" key="2">
    <source>
        <dbReference type="ARBA" id="ARBA00022448"/>
    </source>
</evidence>
<evidence type="ECO:0000256" key="10">
    <source>
        <dbReference type="SAM" id="Phobius"/>
    </source>
</evidence>
<evidence type="ECO:0000256" key="3">
    <source>
        <dbReference type="ARBA" id="ARBA00022692"/>
    </source>
</evidence>
<feature type="compositionally biased region" description="Low complexity" evidence="9">
    <location>
        <begin position="24"/>
        <end position="42"/>
    </location>
</feature>
<sequence length="559" mass="59856">MGYDGLQLSPDDSGTSKSGHGLLKAPSRSSSQQRKQASTASTGLSGATVTDPRGSLDRRSKESRRSIPERQRNGSASTQRTGDDSEQVVGNSQPSSPSTSEQKRRRKKNGGFLSLLGCCGIPDTANAIDEGDNENVHKIEKLPERPASAKSRTPNNRDQPPGKHLLEKETSQASYPADPTDTQGSGSTQDPTAAPERRPDQTAVAATRIDNAPLATATEASDAEDRNDLATADAGVSRTVQVDAHETGLSENSGDTDNQTMSPSPSPGPAISSSSPVVENGPAVSEQQSWLLPPVAPEHKGRKCLVLDLDETLVHSSFKLLNQADFTIPVEIEGNYHNVYVIKRPGVDEFMKRYGDPLLDQLDIHRVVHHRLFRESCYNHQGNYVKDLSQIGRELKDTIIIDNSPTSYIFHPQHAVPISSWFSDAHDNELLDLIPVLEDLAGANVTDSSPRASSPANTPGAATGSSIGRPSSPTPPGGPRTAIRRRAAADQKEKIANARPTSTRSAGAGGSSSTMLRLYTDESPGLKVDPVIVLVLSLVFIFSVVALHVIAKITRRFSS</sequence>
<keyword evidence="4" id="KW-0653">Protein transport</keyword>
<feature type="compositionally biased region" description="Basic and acidic residues" evidence="9">
    <location>
        <begin position="134"/>
        <end position="144"/>
    </location>
</feature>
<dbReference type="NCBIfam" id="TIGR02251">
    <property type="entry name" value="HIF-SF_euk"/>
    <property type="match status" value="1"/>
</dbReference>
<dbReference type="PROSITE" id="PS50969">
    <property type="entry name" value="FCP1"/>
    <property type="match status" value="1"/>
</dbReference>
<feature type="compositionally biased region" description="Low complexity" evidence="9">
    <location>
        <begin position="501"/>
        <end position="513"/>
    </location>
</feature>
<feature type="compositionally biased region" description="Polar residues" evidence="9">
    <location>
        <begin position="445"/>
        <end position="457"/>
    </location>
</feature>
<dbReference type="InterPro" id="IPR011948">
    <property type="entry name" value="Dullard_phosphatase"/>
</dbReference>
<dbReference type="Pfam" id="PF03911">
    <property type="entry name" value="Sec61_beta"/>
    <property type="match status" value="1"/>
</dbReference>
<keyword evidence="7 10" id="KW-0472">Membrane</keyword>
<evidence type="ECO:0000256" key="1">
    <source>
        <dbReference type="ARBA" id="ARBA00006103"/>
    </source>
</evidence>
<dbReference type="GO" id="GO:0016791">
    <property type="term" value="F:phosphatase activity"/>
    <property type="evidence" value="ECO:0007669"/>
    <property type="project" value="InterPro"/>
</dbReference>
<dbReference type="GO" id="GO:0015031">
    <property type="term" value="P:protein transport"/>
    <property type="evidence" value="ECO:0007669"/>
    <property type="project" value="UniProtKB-KW"/>
</dbReference>
<keyword evidence="13" id="KW-1185">Reference proteome</keyword>
<evidence type="ECO:0000256" key="9">
    <source>
        <dbReference type="SAM" id="MobiDB-lite"/>
    </source>
</evidence>
<dbReference type="AlphaFoldDB" id="A0A167Y2W5"/>
<feature type="transmembrane region" description="Helical" evidence="10">
    <location>
        <begin position="531"/>
        <end position="551"/>
    </location>
</feature>
<keyword evidence="6" id="KW-0811">Translocation</keyword>
<keyword evidence="2" id="KW-0813">Transport</keyword>
<dbReference type="InterPro" id="IPR050365">
    <property type="entry name" value="TIM50"/>
</dbReference>
<gene>
    <name evidence="12" type="ORF">AAL_07024</name>
</gene>
<evidence type="ECO:0000313" key="12">
    <source>
        <dbReference type="EMBL" id="KZZ90798.1"/>
    </source>
</evidence>
<comment type="caution">
    <text evidence="12">The sequence shown here is derived from an EMBL/GenBank/DDBJ whole genome shotgun (WGS) entry which is preliminary data.</text>
</comment>
<evidence type="ECO:0000259" key="11">
    <source>
        <dbReference type="PROSITE" id="PS50969"/>
    </source>
</evidence>
<dbReference type="STRING" id="1081109.A0A167Y2W5"/>
<dbReference type="FunFam" id="3.40.50.1000:FF:000093">
    <property type="entry name" value="NLI interacting factor-like phosphatase family protein"/>
    <property type="match status" value="1"/>
</dbReference>
<name>A0A167Y2W5_9HYPO</name>
<keyword evidence="3 10" id="KW-0812">Transmembrane</keyword>
<comment type="subcellular location">
    <subcellularLocation>
        <location evidence="8">Endomembrane system</location>
        <topology evidence="8">Single-pass membrane protein</topology>
    </subcellularLocation>
</comment>
<dbReference type="InterPro" id="IPR016482">
    <property type="entry name" value="SecG/Sec61-beta/Sbh"/>
</dbReference>
<feature type="compositionally biased region" description="Basic and acidic residues" evidence="9">
    <location>
        <begin position="487"/>
        <end position="496"/>
    </location>
</feature>
<feature type="compositionally biased region" description="Polar residues" evidence="9">
    <location>
        <begin position="249"/>
        <end position="261"/>
    </location>
</feature>